<proteinExistence type="predicted"/>
<organism evidence="2 3">
    <name type="scientific">Nocardia aurea</name>
    <dbReference type="NCBI Taxonomy" id="2144174"/>
    <lineage>
        <taxon>Bacteria</taxon>
        <taxon>Bacillati</taxon>
        <taxon>Actinomycetota</taxon>
        <taxon>Actinomycetes</taxon>
        <taxon>Mycobacteriales</taxon>
        <taxon>Nocardiaceae</taxon>
        <taxon>Nocardia</taxon>
    </lineage>
</organism>
<protein>
    <submittedName>
        <fullName evidence="2">Nuclear transport factor 2 family protein</fullName>
    </submittedName>
</protein>
<comment type="caution">
    <text evidence="2">The sequence shown here is derived from an EMBL/GenBank/DDBJ whole genome shotgun (WGS) entry which is preliminary data.</text>
</comment>
<dbReference type="RefSeq" id="WP_109530269.1">
    <property type="nucleotide sequence ID" value="NZ_JBEXKW010000079.1"/>
</dbReference>
<keyword evidence="3" id="KW-1185">Reference proteome</keyword>
<accession>A0ABV3FTA0</accession>
<evidence type="ECO:0000259" key="1">
    <source>
        <dbReference type="Pfam" id="PF13577"/>
    </source>
</evidence>
<dbReference type="EMBL" id="JBFAKC010000005">
    <property type="protein sequence ID" value="MEV0708644.1"/>
    <property type="molecule type" value="Genomic_DNA"/>
</dbReference>
<dbReference type="InterPro" id="IPR032710">
    <property type="entry name" value="NTF2-like_dom_sf"/>
</dbReference>
<dbReference type="InterPro" id="IPR037401">
    <property type="entry name" value="SnoaL-like"/>
</dbReference>
<dbReference type="CDD" id="cd00531">
    <property type="entry name" value="NTF2_like"/>
    <property type="match status" value="1"/>
</dbReference>
<evidence type="ECO:0000313" key="2">
    <source>
        <dbReference type="EMBL" id="MEV0708644.1"/>
    </source>
</evidence>
<feature type="domain" description="SnoaL-like" evidence="1">
    <location>
        <begin position="6"/>
        <end position="130"/>
    </location>
</feature>
<reference evidence="2 3" key="1">
    <citation type="submission" date="2024-06" db="EMBL/GenBank/DDBJ databases">
        <title>The Natural Products Discovery Center: Release of the First 8490 Sequenced Strains for Exploring Actinobacteria Biosynthetic Diversity.</title>
        <authorList>
            <person name="Kalkreuter E."/>
            <person name="Kautsar S.A."/>
            <person name="Yang D."/>
            <person name="Bader C.D."/>
            <person name="Teijaro C.N."/>
            <person name="Fluegel L."/>
            <person name="Davis C.M."/>
            <person name="Simpson J.R."/>
            <person name="Lauterbach L."/>
            <person name="Steele A.D."/>
            <person name="Gui C."/>
            <person name="Meng S."/>
            <person name="Li G."/>
            <person name="Viehrig K."/>
            <person name="Ye F."/>
            <person name="Su P."/>
            <person name="Kiefer A.F."/>
            <person name="Nichols A."/>
            <person name="Cepeda A.J."/>
            <person name="Yan W."/>
            <person name="Fan B."/>
            <person name="Jiang Y."/>
            <person name="Adhikari A."/>
            <person name="Zheng C.-J."/>
            <person name="Schuster L."/>
            <person name="Cowan T.M."/>
            <person name="Smanski M.J."/>
            <person name="Chevrette M.G."/>
            <person name="De Carvalho L.P.S."/>
            <person name="Shen B."/>
        </authorList>
    </citation>
    <scope>NUCLEOTIDE SEQUENCE [LARGE SCALE GENOMIC DNA]</scope>
    <source>
        <strain evidence="2 3">NPDC050403</strain>
    </source>
</reference>
<dbReference type="Pfam" id="PF13577">
    <property type="entry name" value="SnoaL_4"/>
    <property type="match status" value="1"/>
</dbReference>
<evidence type="ECO:0000313" key="3">
    <source>
        <dbReference type="Proteomes" id="UP001551695"/>
    </source>
</evidence>
<sequence>MAHSDRVEAYYELTQAKAQYCYNLDARDWGALAELMTEDVEFDVGDGDPRIPVLYGAENAIRMLRVSLAGSRSVHQVHTPLIDLDGDEARVVWTMHDRVIWEDGRSRTGYGHYRERWVRAEREWKLASLRLTRLITDLDRAPVTIYDMGDWTTRSTADI</sequence>
<dbReference type="Gene3D" id="3.10.450.50">
    <property type="match status" value="1"/>
</dbReference>
<dbReference type="Proteomes" id="UP001551695">
    <property type="component" value="Unassembled WGS sequence"/>
</dbReference>
<gene>
    <name evidence="2" type="ORF">AB0I48_13850</name>
</gene>
<dbReference type="SUPFAM" id="SSF54427">
    <property type="entry name" value="NTF2-like"/>
    <property type="match status" value="1"/>
</dbReference>
<name>A0ABV3FTA0_9NOCA</name>